<evidence type="ECO:0000256" key="1">
    <source>
        <dbReference type="SAM" id="MobiDB-lite"/>
    </source>
</evidence>
<sequence>MKEEDEDSEATTKSRIRFSPQQPPIIHHCRPHLPSRSRWEMEGKFHAEECVNNWVSTSKANTYNKIFYIFESGNVDIVLRNGMWRNSSKFGDLILKVPTQAGIHVLKRDPMLSRAVSSLKSMYKALQAAGEEGWQAPDHPWEPAEGISVSYPAPRAIYPALSSRVVLAFWQALGTPGRSKSPKV</sequence>
<accession>A0A2K3NN47</accession>
<dbReference type="AlphaFoldDB" id="A0A2K3NN47"/>
<organism evidence="2 3">
    <name type="scientific">Trifolium pratense</name>
    <name type="common">Red clover</name>
    <dbReference type="NCBI Taxonomy" id="57577"/>
    <lineage>
        <taxon>Eukaryota</taxon>
        <taxon>Viridiplantae</taxon>
        <taxon>Streptophyta</taxon>
        <taxon>Embryophyta</taxon>
        <taxon>Tracheophyta</taxon>
        <taxon>Spermatophyta</taxon>
        <taxon>Magnoliopsida</taxon>
        <taxon>eudicotyledons</taxon>
        <taxon>Gunneridae</taxon>
        <taxon>Pentapetalae</taxon>
        <taxon>rosids</taxon>
        <taxon>fabids</taxon>
        <taxon>Fabales</taxon>
        <taxon>Fabaceae</taxon>
        <taxon>Papilionoideae</taxon>
        <taxon>50 kb inversion clade</taxon>
        <taxon>NPAAA clade</taxon>
        <taxon>Hologalegina</taxon>
        <taxon>IRL clade</taxon>
        <taxon>Trifolieae</taxon>
        <taxon>Trifolium</taxon>
    </lineage>
</organism>
<protein>
    <submittedName>
        <fullName evidence="2">Uncharacterized protein</fullName>
    </submittedName>
</protein>
<reference evidence="2 3" key="1">
    <citation type="journal article" date="2014" name="Am. J. Bot.">
        <title>Genome assembly and annotation for red clover (Trifolium pratense; Fabaceae).</title>
        <authorList>
            <person name="Istvanek J."/>
            <person name="Jaros M."/>
            <person name="Krenek A."/>
            <person name="Repkova J."/>
        </authorList>
    </citation>
    <scope>NUCLEOTIDE SEQUENCE [LARGE SCALE GENOMIC DNA]</scope>
    <source>
        <strain evidence="3">cv. Tatra</strain>
        <tissue evidence="2">Young leaves</tissue>
    </source>
</reference>
<comment type="caution">
    <text evidence="2">The sequence shown here is derived from an EMBL/GenBank/DDBJ whole genome shotgun (WGS) entry which is preliminary data.</text>
</comment>
<evidence type="ECO:0000313" key="3">
    <source>
        <dbReference type="Proteomes" id="UP000236291"/>
    </source>
</evidence>
<dbReference type="Proteomes" id="UP000236291">
    <property type="component" value="Unassembled WGS sequence"/>
</dbReference>
<evidence type="ECO:0000313" key="2">
    <source>
        <dbReference type="EMBL" id="PNY04462.1"/>
    </source>
</evidence>
<name>A0A2K3NN47_TRIPR</name>
<dbReference type="EMBL" id="ASHM01000332">
    <property type="protein sequence ID" value="PNY04462.1"/>
    <property type="molecule type" value="Genomic_DNA"/>
</dbReference>
<reference evidence="2 3" key="2">
    <citation type="journal article" date="2017" name="Front. Plant Sci.">
        <title>Gene Classification and Mining of Molecular Markers Useful in Red Clover (Trifolium pratense) Breeding.</title>
        <authorList>
            <person name="Istvanek J."/>
            <person name="Dluhosova J."/>
            <person name="Dluhos P."/>
            <person name="Patkova L."/>
            <person name="Nedelnik J."/>
            <person name="Repkova J."/>
        </authorList>
    </citation>
    <scope>NUCLEOTIDE SEQUENCE [LARGE SCALE GENOMIC DNA]</scope>
    <source>
        <strain evidence="3">cv. Tatra</strain>
        <tissue evidence="2">Young leaves</tissue>
    </source>
</reference>
<feature type="region of interest" description="Disordered" evidence="1">
    <location>
        <begin position="1"/>
        <end position="21"/>
    </location>
</feature>
<proteinExistence type="predicted"/>
<gene>
    <name evidence="2" type="ORF">L195_g000886</name>
</gene>